<dbReference type="EC" id="2.5.1.10" evidence="3"/>
<comment type="similarity">
    <text evidence="2 12">Belongs to the FPP/GGPP synthase family.</text>
</comment>
<dbReference type="FunFam" id="1.10.600.10:FF:000001">
    <property type="entry name" value="Geranylgeranyl diphosphate synthase"/>
    <property type="match status" value="1"/>
</dbReference>
<dbReference type="RefSeq" id="WP_154514369.1">
    <property type="nucleotide sequence ID" value="NZ_VUNM01000002.1"/>
</dbReference>
<evidence type="ECO:0000256" key="4">
    <source>
        <dbReference type="ARBA" id="ARBA00015100"/>
    </source>
</evidence>
<organism evidence="13 14">
    <name type="scientific">Sharpea porci</name>
    <dbReference type="NCBI Taxonomy" id="2652286"/>
    <lineage>
        <taxon>Bacteria</taxon>
        <taxon>Bacillati</taxon>
        <taxon>Bacillota</taxon>
        <taxon>Erysipelotrichia</taxon>
        <taxon>Erysipelotrichales</taxon>
        <taxon>Coprobacillaceae</taxon>
        <taxon>Sharpea</taxon>
    </lineage>
</organism>
<keyword evidence="7" id="KW-0460">Magnesium</keyword>
<dbReference type="GO" id="GO:0005737">
    <property type="term" value="C:cytoplasm"/>
    <property type="evidence" value="ECO:0007669"/>
    <property type="project" value="UniProtKB-ARBA"/>
</dbReference>
<comment type="cofactor">
    <cofactor evidence="1">
        <name>Mg(2+)</name>
        <dbReference type="ChEBI" id="CHEBI:18420"/>
    </cofactor>
</comment>
<evidence type="ECO:0000256" key="6">
    <source>
        <dbReference type="ARBA" id="ARBA00022723"/>
    </source>
</evidence>
<dbReference type="EMBL" id="VUNM01000002">
    <property type="protein sequence ID" value="MST88439.1"/>
    <property type="molecule type" value="Genomic_DNA"/>
</dbReference>
<keyword evidence="5 12" id="KW-0808">Transferase</keyword>
<dbReference type="PANTHER" id="PTHR43281">
    <property type="entry name" value="FARNESYL DIPHOSPHATE SYNTHASE"/>
    <property type="match status" value="1"/>
</dbReference>
<dbReference type="SUPFAM" id="SSF48576">
    <property type="entry name" value="Terpenoid synthases"/>
    <property type="match status" value="1"/>
</dbReference>
<dbReference type="GO" id="GO:0004337">
    <property type="term" value="F:(2E,6E)-farnesyl diphosphate synthase activity"/>
    <property type="evidence" value="ECO:0007669"/>
    <property type="project" value="UniProtKB-EC"/>
</dbReference>
<dbReference type="InterPro" id="IPR000092">
    <property type="entry name" value="Polyprenyl_synt"/>
</dbReference>
<dbReference type="InterPro" id="IPR053378">
    <property type="entry name" value="Prenyl_diphosphate_synthase"/>
</dbReference>
<evidence type="ECO:0000256" key="12">
    <source>
        <dbReference type="RuleBase" id="RU004466"/>
    </source>
</evidence>
<reference evidence="13 14" key="1">
    <citation type="submission" date="2019-08" db="EMBL/GenBank/DDBJ databases">
        <title>In-depth cultivation of the pig gut microbiome towards novel bacterial diversity and tailored functional studies.</title>
        <authorList>
            <person name="Wylensek D."/>
            <person name="Hitch T.C.A."/>
            <person name="Clavel T."/>
        </authorList>
    </citation>
    <scope>NUCLEOTIDE SEQUENCE [LARGE SCALE GENOMIC DNA]</scope>
    <source>
        <strain evidence="13 14">CA-Schmier-601-WT-3</strain>
    </source>
</reference>
<proteinExistence type="inferred from homology"/>
<dbReference type="SFLD" id="SFLDS00005">
    <property type="entry name" value="Isoprenoid_Synthase_Type_I"/>
    <property type="match status" value="1"/>
</dbReference>
<dbReference type="SFLD" id="SFLDG01017">
    <property type="entry name" value="Polyprenyl_Transferase_Like"/>
    <property type="match status" value="1"/>
</dbReference>
<evidence type="ECO:0000256" key="5">
    <source>
        <dbReference type="ARBA" id="ARBA00022679"/>
    </source>
</evidence>
<evidence type="ECO:0000256" key="3">
    <source>
        <dbReference type="ARBA" id="ARBA00012439"/>
    </source>
</evidence>
<dbReference type="GO" id="GO:0016114">
    <property type="term" value="P:terpenoid biosynthetic process"/>
    <property type="evidence" value="ECO:0007669"/>
    <property type="project" value="UniProtKB-ARBA"/>
</dbReference>
<name>A0A844FSS2_9FIRM</name>
<dbReference type="InterPro" id="IPR008949">
    <property type="entry name" value="Isoprenoid_synthase_dom_sf"/>
</dbReference>
<evidence type="ECO:0000256" key="10">
    <source>
        <dbReference type="ARBA" id="ARBA00032873"/>
    </source>
</evidence>
<dbReference type="Gene3D" id="1.10.600.10">
    <property type="entry name" value="Farnesyl Diphosphate Synthase"/>
    <property type="match status" value="1"/>
</dbReference>
<evidence type="ECO:0000313" key="13">
    <source>
        <dbReference type="EMBL" id="MST88439.1"/>
    </source>
</evidence>
<evidence type="ECO:0000256" key="7">
    <source>
        <dbReference type="ARBA" id="ARBA00022842"/>
    </source>
</evidence>
<accession>A0A844FSS2</accession>
<dbReference type="AlphaFoldDB" id="A0A844FSS2"/>
<evidence type="ECO:0000256" key="9">
    <source>
        <dbReference type="ARBA" id="ARBA00032380"/>
    </source>
</evidence>
<dbReference type="NCBIfam" id="NF045485">
    <property type="entry name" value="FPPsyn"/>
    <property type="match status" value="1"/>
</dbReference>
<evidence type="ECO:0000256" key="2">
    <source>
        <dbReference type="ARBA" id="ARBA00006706"/>
    </source>
</evidence>
<dbReference type="CDD" id="cd00685">
    <property type="entry name" value="Trans_IPPS_HT"/>
    <property type="match status" value="1"/>
</dbReference>
<evidence type="ECO:0000256" key="11">
    <source>
        <dbReference type="ARBA" id="ARBA00049399"/>
    </source>
</evidence>
<comment type="caution">
    <text evidence="13">The sequence shown here is derived from an EMBL/GenBank/DDBJ whole genome shotgun (WGS) entry which is preliminary data.</text>
</comment>
<keyword evidence="6" id="KW-0479">Metal-binding</keyword>
<dbReference type="PROSITE" id="PS00444">
    <property type="entry name" value="POLYPRENYL_SYNTHASE_2"/>
    <property type="match status" value="1"/>
</dbReference>
<sequence>MEQMIQEINKRLEELLSQPQSGAVKEAMKYSVLAGGKRLRPVLLLTALKAYGYDYHQYLDVACAIEMIHTYSLIHDDLPAMDNDDLRRGRPTCHKQFDEATAILAGDGLLNQAMNVMMNTAIDDHMKVMLTSVLFKASGVSGMIYGQQQDMYYESHQATLEELEDIHHYKTGCLISAPLEMAGIIIGKEQKELRNLGFHLGLAFQIQDDILDVTSDSQTLGKNVGSDEENGKTTYVSLLGLEKSKAYADDLFKKCLEDIYGLTCNHGIMIALLEKVIRRVN</sequence>
<evidence type="ECO:0000256" key="1">
    <source>
        <dbReference type="ARBA" id="ARBA00001946"/>
    </source>
</evidence>
<dbReference type="Proteomes" id="UP000442619">
    <property type="component" value="Unassembled WGS sequence"/>
</dbReference>
<keyword evidence="14" id="KW-1185">Reference proteome</keyword>
<dbReference type="GO" id="GO:0046872">
    <property type="term" value="F:metal ion binding"/>
    <property type="evidence" value="ECO:0007669"/>
    <property type="project" value="UniProtKB-KW"/>
</dbReference>
<dbReference type="Pfam" id="PF00348">
    <property type="entry name" value="polyprenyl_synt"/>
    <property type="match status" value="1"/>
</dbReference>
<protein>
    <recommendedName>
        <fullName evidence="4">Farnesyl diphosphate synthase</fullName>
        <ecNumber evidence="3">2.5.1.10</ecNumber>
    </recommendedName>
    <alternativeName>
        <fullName evidence="10">(2E,6E)-farnesyl diphosphate synthase</fullName>
    </alternativeName>
    <alternativeName>
        <fullName evidence="9">Geranyltranstransferase</fullName>
    </alternativeName>
</protein>
<evidence type="ECO:0000256" key="8">
    <source>
        <dbReference type="ARBA" id="ARBA00023229"/>
    </source>
</evidence>
<dbReference type="PANTHER" id="PTHR43281:SF1">
    <property type="entry name" value="FARNESYL DIPHOSPHATE SYNTHASE"/>
    <property type="match status" value="1"/>
</dbReference>
<gene>
    <name evidence="13" type="ORF">FYJ79_02385</name>
</gene>
<dbReference type="PROSITE" id="PS00723">
    <property type="entry name" value="POLYPRENYL_SYNTHASE_1"/>
    <property type="match status" value="1"/>
</dbReference>
<evidence type="ECO:0000313" key="14">
    <source>
        <dbReference type="Proteomes" id="UP000442619"/>
    </source>
</evidence>
<dbReference type="InterPro" id="IPR033749">
    <property type="entry name" value="Polyprenyl_synt_CS"/>
</dbReference>
<comment type="catalytic activity">
    <reaction evidence="11">
        <text>isopentenyl diphosphate + (2E)-geranyl diphosphate = (2E,6E)-farnesyl diphosphate + diphosphate</text>
        <dbReference type="Rhea" id="RHEA:19361"/>
        <dbReference type="ChEBI" id="CHEBI:33019"/>
        <dbReference type="ChEBI" id="CHEBI:58057"/>
        <dbReference type="ChEBI" id="CHEBI:128769"/>
        <dbReference type="ChEBI" id="CHEBI:175763"/>
        <dbReference type="EC" id="2.5.1.10"/>
    </reaction>
</comment>
<keyword evidence="8" id="KW-0414">Isoprene biosynthesis</keyword>